<evidence type="ECO:0008006" key="9">
    <source>
        <dbReference type="Google" id="ProtNLM"/>
    </source>
</evidence>
<dbReference type="Proteomes" id="UP001445335">
    <property type="component" value="Unassembled WGS sequence"/>
</dbReference>
<accession>A0AAW1QI41</accession>
<evidence type="ECO:0000256" key="4">
    <source>
        <dbReference type="PROSITE-ProRule" id="PRU01015"/>
    </source>
</evidence>
<keyword evidence="1 4" id="KW-0489">Methyltransferase</keyword>
<feature type="domain" description="Protein arginine N-methyltransferase" evidence="6">
    <location>
        <begin position="168"/>
        <end position="224"/>
    </location>
</feature>
<dbReference type="CDD" id="cd02440">
    <property type="entry name" value="AdoMet_MTases"/>
    <property type="match status" value="1"/>
</dbReference>
<dbReference type="InterPro" id="IPR055135">
    <property type="entry name" value="PRMT_dom"/>
</dbReference>
<comment type="caution">
    <text evidence="7">The sequence shown here is derived from an EMBL/GenBank/DDBJ whole genome shotgun (WGS) entry which is preliminary data.</text>
</comment>
<dbReference type="GO" id="GO:0032259">
    <property type="term" value="P:methylation"/>
    <property type="evidence" value="ECO:0007669"/>
    <property type="project" value="UniProtKB-KW"/>
</dbReference>
<organism evidence="7 8">
    <name type="scientific">Elliptochloris bilobata</name>
    <dbReference type="NCBI Taxonomy" id="381761"/>
    <lineage>
        <taxon>Eukaryota</taxon>
        <taxon>Viridiplantae</taxon>
        <taxon>Chlorophyta</taxon>
        <taxon>core chlorophytes</taxon>
        <taxon>Trebouxiophyceae</taxon>
        <taxon>Trebouxiophyceae incertae sedis</taxon>
        <taxon>Elliptochloris clade</taxon>
        <taxon>Elliptochloris</taxon>
    </lineage>
</organism>
<evidence type="ECO:0000313" key="7">
    <source>
        <dbReference type="EMBL" id="KAK9821131.1"/>
    </source>
</evidence>
<evidence type="ECO:0000256" key="2">
    <source>
        <dbReference type="ARBA" id="ARBA00022679"/>
    </source>
</evidence>
<keyword evidence="3 4" id="KW-0949">S-adenosyl-L-methionine</keyword>
<evidence type="ECO:0000259" key="6">
    <source>
        <dbReference type="Pfam" id="PF22528"/>
    </source>
</evidence>
<keyword evidence="2 4" id="KW-0808">Transferase</keyword>
<dbReference type="Pfam" id="PF13649">
    <property type="entry name" value="Methyltransf_25"/>
    <property type="match status" value="1"/>
</dbReference>
<dbReference type="InterPro" id="IPR029063">
    <property type="entry name" value="SAM-dependent_MTases_sf"/>
</dbReference>
<dbReference type="GO" id="GO:0016274">
    <property type="term" value="F:protein-arginine N-methyltransferase activity"/>
    <property type="evidence" value="ECO:0007669"/>
    <property type="project" value="InterPro"/>
</dbReference>
<reference evidence="7 8" key="1">
    <citation type="journal article" date="2024" name="Nat. Commun.">
        <title>Phylogenomics reveals the evolutionary origins of lichenization in chlorophyte algae.</title>
        <authorList>
            <person name="Puginier C."/>
            <person name="Libourel C."/>
            <person name="Otte J."/>
            <person name="Skaloud P."/>
            <person name="Haon M."/>
            <person name="Grisel S."/>
            <person name="Petersen M."/>
            <person name="Berrin J.G."/>
            <person name="Delaux P.M."/>
            <person name="Dal Grande F."/>
            <person name="Keller J."/>
        </authorList>
    </citation>
    <scope>NUCLEOTIDE SEQUENCE [LARGE SCALE GENOMIC DNA]</scope>
    <source>
        <strain evidence="7 8">SAG 245.80</strain>
    </source>
</reference>
<evidence type="ECO:0000256" key="1">
    <source>
        <dbReference type="ARBA" id="ARBA00022603"/>
    </source>
</evidence>
<dbReference type="Gene3D" id="3.40.50.150">
    <property type="entry name" value="Vaccinia Virus protein VP39"/>
    <property type="match status" value="1"/>
</dbReference>
<dbReference type="PANTHER" id="PTHR11006">
    <property type="entry name" value="PROTEIN ARGININE N-METHYLTRANSFERASE"/>
    <property type="match status" value="1"/>
</dbReference>
<dbReference type="GO" id="GO:0005634">
    <property type="term" value="C:nucleus"/>
    <property type="evidence" value="ECO:0007669"/>
    <property type="project" value="TreeGrafter"/>
</dbReference>
<name>A0AAW1QI41_9CHLO</name>
<gene>
    <name evidence="7" type="ORF">WJX81_004539</name>
</gene>
<protein>
    <recommendedName>
        <fullName evidence="9">Methyltransferase domain-containing protein</fullName>
    </recommendedName>
</protein>
<evidence type="ECO:0000259" key="5">
    <source>
        <dbReference type="Pfam" id="PF13649"/>
    </source>
</evidence>
<dbReference type="InterPro" id="IPR025799">
    <property type="entry name" value="Arg_MeTrfase"/>
</dbReference>
<dbReference type="FunFam" id="3.40.50.150:FF:000116">
    <property type="entry name" value="probable protein arginine N-methyltransferase 1"/>
    <property type="match status" value="1"/>
</dbReference>
<dbReference type="PANTHER" id="PTHR11006:SF53">
    <property type="entry name" value="PROTEIN ARGININE N-METHYLTRANSFERASE 3"/>
    <property type="match status" value="1"/>
</dbReference>
<dbReference type="GO" id="GO:0042054">
    <property type="term" value="F:histone methyltransferase activity"/>
    <property type="evidence" value="ECO:0007669"/>
    <property type="project" value="TreeGrafter"/>
</dbReference>
<feature type="domain" description="Methyltransferase" evidence="5">
    <location>
        <begin position="66"/>
        <end position="163"/>
    </location>
</feature>
<dbReference type="Pfam" id="PF22528">
    <property type="entry name" value="PRMT_C"/>
    <property type="match status" value="1"/>
</dbReference>
<dbReference type="InterPro" id="IPR041698">
    <property type="entry name" value="Methyltransf_25"/>
</dbReference>
<keyword evidence="8" id="KW-1185">Reference proteome</keyword>
<dbReference type="EMBL" id="JALJOU010000107">
    <property type="protein sequence ID" value="KAK9821131.1"/>
    <property type="molecule type" value="Genomic_DNA"/>
</dbReference>
<evidence type="ECO:0000313" key="8">
    <source>
        <dbReference type="Proteomes" id="UP001445335"/>
    </source>
</evidence>
<dbReference type="PROSITE" id="PS51678">
    <property type="entry name" value="SAM_MT_PRMT"/>
    <property type="match status" value="1"/>
</dbReference>
<dbReference type="AlphaFoldDB" id="A0AAW1QI41"/>
<dbReference type="Gene3D" id="2.70.160.11">
    <property type="entry name" value="Hnrnp arginine n-methyltransferase1"/>
    <property type="match status" value="1"/>
</dbReference>
<feature type="non-terminal residue" evidence="7">
    <location>
        <position position="225"/>
    </location>
</feature>
<evidence type="ECO:0000256" key="3">
    <source>
        <dbReference type="ARBA" id="ARBA00022691"/>
    </source>
</evidence>
<sequence>MLRSSAAPAAGPKATLAQDSNTAADYYNQSYSHWGIHEEMLKDTVRTRSYQQAIMRNAFLFKDKVVLDVGCGTGILSLFAAKAGAAHVYAVEMSGIAEQARQIVADNGYSDRITLLQAKVEEIALPVEKVDIIISEWMGYFLMYESMLDTVLFARDKWLKPGGLLLPDRCTLSVVAIEDAEYRHEKIDFWDNVYGFDMRCIKALAMQEPLVDTVDPDQVLSQPCL</sequence>
<dbReference type="SUPFAM" id="SSF53335">
    <property type="entry name" value="S-adenosyl-L-methionine-dependent methyltransferases"/>
    <property type="match status" value="1"/>
</dbReference>
<proteinExistence type="predicted"/>